<accession>A0A498J361</accession>
<dbReference type="SUPFAM" id="SSF53756">
    <property type="entry name" value="UDP-Glycosyltransferase/glycogen phosphorylase"/>
    <property type="match status" value="1"/>
</dbReference>
<dbReference type="GO" id="GO:0080044">
    <property type="term" value="F:quercetin 7-O-glucosyltransferase activity"/>
    <property type="evidence" value="ECO:0007669"/>
    <property type="project" value="TreeGrafter"/>
</dbReference>
<protein>
    <submittedName>
        <fullName evidence="2">Uncharacterized protein</fullName>
    </submittedName>
</protein>
<organism evidence="2 3">
    <name type="scientific">Malus domestica</name>
    <name type="common">Apple</name>
    <name type="synonym">Pyrus malus</name>
    <dbReference type="NCBI Taxonomy" id="3750"/>
    <lineage>
        <taxon>Eukaryota</taxon>
        <taxon>Viridiplantae</taxon>
        <taxon>Streptophyta</taxon>
        <taxon>Embryophyta</taxon>
        <taxon>Tracheophyta</taxon>
        <taxon>Spermatophyta</taxon>
        <taxon>Magnoliopsida</taxon>
        <taxon>eudicotyledons</taxon>
        <taxon>Gunneridae</taxon>
        <taxon>Pentapetalae</taxon>
        <taxon>rosids</taxon>
        <taxon>fabids</taxon>
        <taxon>Rosales</taxon>
        <taxon>Rosaceae</taxon>
        <taxon>Amygdaloideae</taxon>
        <taxon>Maleae</taxon>
        <taxon>Malus</taxon>
    </lineage>
</organism>
<gene>
    <name evidence="2" type="ORF">DVH24_032556</name>
</gene>
<dbReference type="GO" id="GO:0080043">
    <property type="term" value="F:quercetin 3-O-glucosyltransferase activity"/>
    <property type="evidence" value="ECO:0007669"/>
    <property type="project" value="TreeGrafter"/>
</dbReference>
<evidence type="ECO:0000256" key="1">
    <source>
        <dbReference type="ARBA" id="ARBA00009995"/>
    </source>
</evidence>
<evidence type="ECO:0000313" key="2">
    <source>
        <dbReference type="EMBL" id="RXH90199.1"/>
    </source>
</evidence>
<reference evidence="2 3" key="1">
    <citation type="submission" date="2018-10" db="EMBL/GenBank/DDBJ databases">
        <title>A high-quality apple genome assembly.</title>
        <authorList>
            <person name="Hu J."/>
        </authorList>
    </citation>
    <scope>NUCLEOTIDE SEQUENCE [LARGE SCALE GENOMIC DNA]</scope>
    <source>
        <strain evidence="3">cv. HFTH1</strain>
        <tissue evidence="2">Young leaf</tissue>
    </source>
</reference>
<dbReference type="Gene3D" id="3.40.50.2000">
    <property type="entry name" value="Glycogen Phosphorylase B"/>
    <property type="match status" value="1"/>
</dbReference>
<proteinExistence type="inferred from homology"/>
<evidence type="ECO:0000313" key="3">
    <source>
        <dbReference type="Proteomes" id="UP000290289"/>
    </source>
</evidence>
<dbReference type="EMBL" id="RDQH01000335">
    <property type="protein sequence ID" value="RXH90199.1"/>
    <property type="molecule type" value="Genomic_DNA"/>
</dbReference>
<comment type="caution">
    <text evidence="2">The sequence shown here is derived from an EMBL/GenBank/DDBJ whole genome shotgun (WGS) entry which is preliminary data.</text>
</comment>
<sequence length="321" mass="35433">MSASLTPIYGEAAPKSRTRDLPLMGEGTCHAEIHKSEMCSNKPHAVCIPAPAQGFRITYVNTEFNHRRLVKSQGPESLYGLPDDFRFETIPDGLPDSDEDATQDLNLLADSVTNNLLAPFVDLIKKLNNSSSTPPVTCIFSDGFMPFTTPAAQQLGIPVILLFTFSASSTMGYMQYPALVERGLAPLKDERCFTNGFLDQEVDWIPGMVSIRLRDLPNNFVTTNPNDAIWNLILEGMGRPHEASAIVIHTFDALEPDVLHALSSMSPLWVHMGGWELMCGEDGVDRKTRLGTGKRSGNDVKRAKVEKLVRELMEGEKGKKK</sequence>
<dbReference type="PANTHER" id="PTHR11926:SF1516">
    <property type="entry name" value="GLYCOSYLTRANSFERASE"/>
    <property type="match status" value="1"/>
</dbReference>
<dbReference type="AlphaFoldDB" id="A0A498J361"/>
<name>A0A498J361_MALDO</name>
<dbReference type="PANTHER" id="PTHR11926">
    <property type="entry name" value="GLUCOSYL/GLUCURONOSYL TRANSFERASES"/>
    <property type="match status" value="1"/>
</dbReference>
<keyword evidence="3" id="KW-1185">Reference proteome</keyword>
<comment type="similarity">
    <text evidence="1">Belongs to the UDP-glycosyltransferase family.</text>
</comment>
<dbReference type="Proteomes" id="UP000290289">
    <property type="component" value="Chromosome 9"/>
</dbReference>